<evidence type="ECO:0000256" key="9">
    <source>
        <dbReference type="RuleBase" id="RU365022"/>
    </source>
</evidence>
<accession>A0ABS4KHL1</accession>
<dbReference type="EMBL" id="JAGGLI010000009">
    <property type="protein sequence ID" value="MBP2027280.1"/>
    <property type="molecule type" value="Genomic_DNA"/>
</dbReference>
<comment type="similarity">
    <text evidence="9">Belongs to the CRISPR-associated exonuclease Cas4 family.</text>
</comment>
<dbReference type="NCBIfam" id="TIGR00372">
    <property type="entry name" value="cas4"/>
    <property type="match status" value="1"/>
</dbReference>
<keyword evidence="5 9" id="KW-0408">Iron</keyword>
<dbReference type="Pfam" id="PF01930">
    <property type="entry name" value="Cas_Cas4"/>
    <property type="match status" value="1"/>
</dbReference>
<evidence type="ECO:0000256" key="6">
    <source>
        <dbReference type="ARBA" id="ARBA00023014"/>
    </source>
</evidence>
<comment type="cofactor">
    <cofactor evidence="9">
        <name>Mg(2+)</name>
        <dbReference type="ChEBI" id="CHEBI:18420"/>
    </cofactor>
    <cofactor evidence="9">
        <name>Mn(2+)</name>
        <dbReference type="ChEBI" id="CHEBI:29035"/>
    </cofactor>
    <text evidence="9">Mg(2+) or Mn(2+) required for ssDNA cleavage activity.</text>
</comment>
<keyword evidence="3 9" id="KW-0378">Hydrolase</keyword>
<evidence type="ECO:0000256" key="8">
    <source>
        <dbReference type="ARBA" id="ARBA00023211"/>
    </source>
</evidence>
<gene>
    <name evidence="11" type="ORF">J2Z35_001074</name>
</gene>
<dbReference type="EC" id="3.1.12.1" evidence="9"/>
<keyword evidence="4 9" id="KW-0269">Exonuclease</keyword>
<evidence type="ECO:0000256" key="3">
    <source>
        <dbReference type="ARBA" id="ARBA00022801"/>
    </source>
</evidence>
<dbReference type="PANTHER" id="PTHR37168:SF1">
    <property type="entry name" value="CRISPR-ASSOCIATED EXONUCLEASE CAS4"/>
    <property type="match status" value="1"/>
</dbReference>
<dbReference type="InterPro" id="IPR022765">
    <property type="entry name" value="Dna2/Cas4_DUF83"/>
</dbReference>
<evidence type="ECO:0000313" key="11">
    <source>
        <dbReference type="EMBL" id="MBP2027280.1"/>
    </source>
</evidence>
<keyword evidence="7 9" id="KW-0051">Antiviral defense</keyword>
<dbReference type="Gene3D" id="3.90.320.10">
    <property type="match status" value="1"/>
</dbReference>
<feature type="domain" description="DUF83" evidence="10">
    <location>
        <begin position="5"/>
        <end position="162"/>
    </location>
</feature>
<comment type="cofactor">
    <cofactor evidence="9">
        <name>iron-sulfur cluster</name>
        <dbReference type="ChEBI" id="CHEBI:30408"/>
    </cofactor>
</comment>
<proteinExistence type="inferred from homology"/>
<evidence type="ECO:0000313" key="12">
    <source>
        <dbReference type="Proteomes" id="UP001314903"/>
    </source>
</evidence>
<evidence type="ECO:0000256" key="7">
    <source>
        <dbReference type="ARBA" id="ARBA00023118"/>
    </source>
</evidence>
<dbReference type="InterPro" id="IPR013343">
    <property type="entry name" value="CRISPR-assoc_prot_Cas4"/>
</dbReference>
<evidence type="ECO:0000256" key="4">
    <source>
        <dbReference type="ARBA" id="ARBA00022839"/>
    </source>
</evidence>
<evidence type="ECO:0000256" key="1">
    <source>
        <dbReference type="ARBA" id="ARBA00022722"/>
    </source>
</evidence>
<dbReference type="Proteomes" id="UP001314903">
    <property type="component" value="Unassembled WGS sequence"/>
</dbReference>
<dbReference type="RefSeq" id="WP_209660228.1">
    <property type="nucleotide sequence ID" value="NZ_JAGGLI010000009.1"/>
</dbReference>
<dbReference type="InterPro" id="IPR011604">
    <property type="entry name" value="PDDEXK-like_dom_sf"/>
</dbReference>
<keyword evidence="8 9" id="KW-0464">Manganese</keyword>
<comment type="function">
    <text evidence="9">CRISPR (clustered regularly interspaced short palindromic repeat) is an adaptive immune system that provides protection against mobile genetic elements (viruses, transposable elements and conjugative plasmids). CRISPR clusters contain sequences complementary to antecedent mobile elements and target invading nucleic acids. CRISPR clusters are transcribed and processed into CRISPR RNA (crRNA).</text>
</comment>
<evidence type="ECO:0000256" key="5">
    <source>
        <dbReference type="ARBA" id="ARBA00023004"/>
    </source>
</evidence>
<keyword evidence="6 9" id="KW-0411">Iron-sulfur</keyword>
<keyword evidence="2 9" id="KW-0479">Metal-binding</keyword>
<dbReference type="GO" id="GO:0004527">
    <property type="term" value="F:exonuclease activity"/>
    <property type="evidence" value="ECO:0007669"/>
    <property type="project" value="UniProtKB-KW"/>
</dbReference>
<evidence type="ECO:0000256" key="2">
    <source>
        <dbReference type="ARBA" id="ARBA00022723"/>
    </source>
</evidence>
<evidence type="ECO:0000259" key="10">
    <source>
        <dbReference type="Pfam" id="PF01930"/>
    </source>
</evidence>
<keyword evidence="12" id="KW-1185">Reference proteome</keyword>
<dbReference type="PANTHER" id="PTHR37168">
    <property type="entry name" value="CRISPR-ASSOCIATED EXONUCLEASE CAS4"/>
    <property type="match status" value="1"/>
</dbReference>
<comment type="caution">
    <text evidence="11">The sequence shown here is derived from an EMBL/GenBank/DDBJ whole genome shotgun (WGS) entry which is preliminary data.</text>
</comment>
<keyword evidence="1 9" id="KW-0540">Nuclease</keyword>
<name>A0ABS4KHL1_9FIRM</name>
<sequence>MTNPTGVMIYYYFVCKRKLWFFCKDIKLEDNSEDVGIGKLIDETSYQREKKHINIDNIINIDFIKDWEVLHDIKKSRSIEEASIWQLKYYIYYLRKKGVNIEKGILDYPKLKRRIDVFLDDIDNEAIEKIIKEIDEISNLSRPLERETKKICKKCAYYELCFV</sequence>
<protein>
    <recommendedName>
        <fullName evidence="9">CRISPR-associated exonuclease Cas4</fullName>
        <ecNumber evidence="9">3.1.12.1</ecNumber>
    </recommendedName>
</protein>
<organism evidence="11 12">
    <name type="scientific">Acetoanaerobium pronyense</name>
    <dbReference type="NCBI Taxonomy" id="1482736"/>
    <lineage>
        <taxon>Bacteria</taxon>
        <taxon>Bacillati</taxon>
        <taxon>Bacillota</taxon>
        <taxon>Clostridia</taxon>
        <taxon>Peptostreptococcales</taxon>
        <taxon>Filifactoraceae</taxon>
        <taxon>Acetoanaerobium</taxon>
    </lineage>
</organism>
<reference evidence="11 12" key="1">
    <citation type="submission" date="2021-03" db="EMBL/GenBank/DDBJ databases">
        <title>Genomic Encyclopedia of Type Strains, Phase IV (KMG-IV): sequencing the most valuable type-strain genomes for metagenomic binning, comparative biology and taxonomic classification.</title>
        <authorList>
            <person name="Goeker M."/>
        </authorList>
    </citation>
    <scope>NUCLEOTIDE SEQUENCE [LARGE SCALE GENOMIC DNA]</scope>
    <source>
        <strain evidence="11 12">DSM 27512</strain>
    </source>
</reference>